<dbReference type="PANTHER" id="PTHR19290:SF163">
    <property type="entry name" value="BASIC HELIX-LOOP-HELIX NEURAL TRANSCRIPTION FACTOR TAP"/>
    <property type="match status" value="1"/>
</dbReference>
<proteinExistence type="predicted"/>
<dbReference type="Proteomes" id="UP001054945">
    <property type="component" value="Unassembled WGS sequence"/>
</dbReference>
<evidence type="ECO:0000259" key="2">
    <source>
        <dbReference type="PROSITE" id="PS50888"/>
    </source>
</evidence>
<keyword evidence="4" id="KW-1185">Reference proteome</keyword>
<dbReference type="PROSITE" id="PS50888">
    <property type="entry name" value="BHLH"/>
    <property type="match status" value="1"/>
</dbReference>
<dbReference type="EMBL" id="BPLR01005890">
    <property type="protein sequence ID" value="GIY05882.1"/>
    <property type="molecule type" value="Genomic_DNA"/>
</dbReference>
<dbReference type="Pfam" id="PF00010">
    <property type="entry name" value="HLH"/>
    <property type="match status" value="1"/>
</dbReference>
<feature type="compositionally biased region" description="Basic residues" evidence="1">
    <location>
        <begin position="22"/>
        <end position="36"/>
    </location>
</feature>
<dbReference type="Gene3D" id="4.10.280.10">
    <property type="entry name" value="Helix-loop-helix DNA-binding domain"/>
    <property type="match status" value="1"/>
</dbReference>
<organism evidence="3 4">
    <name type="scientific">Caerostris extrusa</name>
    <name type="common">Bark spider</name>
    <name type="synonym">Caerostris bankana</name>
    <dbReference type="NCBI Taxonomy" id="172846"/>
    <lineage>
        <taxon>Eukaryota</taxon>
        <taxon>Metazoa</taxon>
        <taxon>Ecdysozoa</taxon>
        <taxon>Arthropoda</taxon>
        <taxon>Chelicerata</taxon>
        <taxon>Arachnida</taxon>
        <taxon>Araneae</taxon>
        <taxon>Araneomorphae</taxon>
        <taxon>Entelegynae</taxon>
        <taxon>Araneoidea</taxon>
        <taxon>Araneidae</taxon>
        <taxon>Caerostris</taxon>
    </lineage>
</organism>
<reference evidence="3 4" key="1">
    <citation type="submission" date="2021-06" db="EMBL/GenBank/DDBJ databases">
        <title>Caerostris extrusa draft genome.</title>
        <authorList>
            <person name="Kono N."/>
            <person name="Arakawa K."/>
        </authorList>
    </citation>
    <scope>NUCLEOTIDE SEQUENCE [LARGE SCALE GENOMIC DNA]</scope>
</reference>
<name>A0AAV4QCC6_CAEEX</name>
<sequence>MDPAFALESETENESSEERCFLPRRKTRIHPLKSNRRQREIQRATLKWSRRRRNAPKGQPKKQKKSRRPRRANKQLRRLASNERERERNQTMIHAFHSLQDVLPENMGSRDRSKLETLIMAKNYIMTLTNVICIIAHIPFRYDLLNEDPLAGDSTTDGSQTMDD</sequence>
<dbReference type="GO" id="GO:0007423">
    <property type="term" value="P:sensory organ development"/>
    <property type="evidence" value="ECO:0007669"/>
    <property type="project" value="TreeGrafter"/>
</dbReference>
<dbReference type="GO" id="GO:0046983">
    <property type="term" value="F:protein dimerization activity"/>
    <property type="evidence" value="ECO:0007669"/>
    <property type="project" value="InterPro"/>
</dbReference>
<feature type="compositionally biased region" description="Basic residues" evidence="1">
    <location>
        <begin position="48"/>
        <end position="77"/>
    </location>
</feature>
<dbReference type="InterPro" id="IPR036638">
    <property type="entry name" value="HLH_DNA-bd_sf"/>
</dbReference>
<dbReference type="GO" id="GO:0070888">
    <property type="term" value="F:E-box binding"/>
    <property type="evidence" value="ECO:0007669"/>
    <property type="project" value="TreeGrafter"/>
</dbReference>
<dbReference type="InterPro" id="IPR011598">
    <property type="entry name" value="bHLH_dom"/>
</dbReference>
<dbReference type="AlphaFoldDB" id="A0AAV4QCC6"/>
<feature type="region of interest" description="Disordered" evidence="1">
    <location>
        <begin position="1"/>
        <end position="88"/>
    </location>
</feature>
<evidence type="ECO:0000256" key="1">
    <source>
        <dbReference type="SAM" id="MobiDB-lite"/>
    </source>
</evidence>
<dbReference type="PANTHER" id="PTHR19290">
    <property type="entry name" value="BASIC HELIX-LOOP-HELIX PROTEIN NEUROGENIN-RELATED"/>
    <property type="match status" value="1"/>
</dbReference>
<protein>
    <recommendedName>
        <fullName evidence="2">BHLH domain-containing protein</fullName>
    </recommendedName>
</protein>
<dbReference type="GO" id="GO:0000981">
    <property type="term" value="F:DNA-binding transcription factor activity, RNA polymerase II-specific"/>
    <property type="evidence" value="ECO:0007669"/>
    <property type="project" value="TreeGrafter"/>
</dbReference>
<dbReference type="GO" id="GO:0045944">
    <property type="term" value="P:positive regulation of transcription by RNA polymerase II"/>
    <property type="evidence" value="ECO:0007669"/>
    <property type="project" value="TreeGrafter"/>
</dbReference>
<accession>A0AAV4QCC6</accession>
<gene>
    <name evidence="3" type="ORF">CEXT_350791</name>
</gene>
<dbReference type="GO" id="GO:0061564">
    <property type="term" value="P:axon development"/>
    <property type="evidence" value="ECO:0007669"/>
    <property type="project" value="TreeGrafter"/>
</dbReference>
<dbReference type="GO" id="GO:0005634">
    <property type="term" value="C:nucleus"/>
    <property type="evidence" value="ECO:0007669"/>
    <property type="project" value="TreeGrafter"/>
</dbReference>
<evidence type="ECO:0000313" key="3">
    <source>
        <dbReference type="EMBL" id="GIY05882.1"/>
    </source>
</evidence>
<evidence type="ECO:0000313" key="4">
    <source>
        <dbReference type="Proteomes" id="UP001054945"/>
    </source>
</evidence>
<feature type="domain" description="BHLH" evidence="2">
    <location>
        <begin position="76"/>
        <end position="128"/>
    </location>
</feature>
<comment type="caution">
    <text evidence="3">The sequence shown here is derived from an EMBL/GenBank/DDBJ whole genome shotgun (WGS) entry which is preliminary data.</text>
</comment>
<dbReference type="SUPFAM" id="SSF47459">
    <property type="entry name" value="HLH, helix-loop-helix DNA-binding domain"/>
    <property type="match status" value="1"/>
</dbReference>
<dbReference type="SMART" id="SM00353">
    <property type="entry name" value="HLH"/>
    <property type="match status" value="1"/>
</dbReference>
<dbReference type="InterPro" id="IPR050359">
    <property type="entry name" value="bHLH_transcription_factors"/>
</dbReference>